<comment type="similarity">
    <text evidence="1">Belongs to the Gram-positive plasmids replication protein type 1 family.</text>
</comment>
<dbReference type="GO" id="GO:0006260">
    <property type="term" value="P:DNA replication"/>
    <property type="evidence" value="ECO:0007669"/>
    <property type="project" value="UniProtKB-KW"/>
</dbReference>
<proteinExistence type="inferred from homology"/>
<comment type="caution">
    <text evidence="3">The sequence shown here is derived from an EMBL/GenBank/DDBJ whole genome shotgun (WGS) entry which is preliminary data.</text>
</comment>
<protein>
    <submittedName>
        <fullName evidence="4">Plasmid rolling circle replication initiator protein Rep</fullName>
    </submittedName>
    <submittedName>
        <fullName evidence="3">Replication protein</fullName>
    </submittedName>
</protein>
<evidence type="ECO:0000313" key="6">
    <source>
        <dbReference type="Proteomes" id="UP000294641"/>
    </source>
</evidence>
<dbReference type="GO" id="GO:0003677">
    <property type="term" value="F:DNA binding"/>
    <property type="evidence" value="ECO:0007669"/>
    <property type="project" value="InterPro"/>
</dbReference>
<dbReference type="Proteomes" id="UP000254330">
    <property type="component" value="Unassembled WGS sequence"/>
</dbReference>
<evidence type="ECO:0000256" key="1">
    <source>
        <dbReference type="ARBA" id="ARBA00008909"/>
    </source>
</evidence>
<dbReference type="EMBL" id="SNZG01000007">
    <property type="protein sequence ID" value="TDR40953.1"/>
    <property type="molecule type" value="Genomic_DNA"/>
</dbReference>
<reference evidence="3 5" key="1">
    <citation type="submission" date="2018-06" db="EMBL/GenBank/DDBJ databases">
        <authorList>
            <consortium name="Pathogen Informatics"/>
            <person name="Doyle S."/>
        </authorList>
    </citation>
    <scope>NUCLEOTIDE SEQUENCE [LARGE SCALE GENOMIC DNA]</scope>
    <source>
        <strain evidence="3 5">NCTC10597</strain>
    </source>
</reference>
<keyword evidence="2" id="KW-0235">DNA replication</keyword>
<dbReference type="Pfam" id="PF01446">
    <property type="entry name" value="Rep_1"/>
    <property type="match status" value="1"/>
</dbReference>
<dbReference type="SUPFAM" id="SSF63825">
    <property type="entry name" value="YWTD domain"/>
    <property type="match status" value="1"/>
</dbReference>
<dbReference type="AlphaFoldDB" id="A0A8B4QAR4"/>
<evidence type="ECO:0000313" key="4">
    <source>
        <dbReference type="EMBL" id="TDR40953.1"/>
    </source>
</evidence>
<gene>
    <name evidence="4" type="ORF">DFR61_10770</name>
    <name evidence="3" type="ORF">NCTC10597_01484</name>
</gene>
<evidence type="ECO:0000256" key="2">
    <source>
        <dbReference type="ARBA" id="ARBA00022705"/>
    </source>
</evidence>
<accession>A0A8B4QAR4</accession>
<reference evidence="4 6" key="2">
    <citation type="submission" date="2019-03" db="EMBL/GenBank/DDBJ databases">
        <title>Genomic Encyclopedia of Type Strains, Phase IV (KMG-IV): sequencing the most valuable type-strain genomes for metagenomic binning, comparative biology and taxonomic classification.</title>
        <authorList>
            <person name="Goeker M."/>
        </authorList>
    </citation>
    <scope>NUCLEOTIDE SEQUENCE [LARGE SCALE GENOMIC DNA]</scope>
    <source>
        <strain evidence="4 6">DSM 20580</strain>
    </source>
</reference>
<evidence type="ECO:0000313" key="3">
    <source>
        <dbReference type="EMBL" id="STX09785.1"/>
    </source>
</evidence>
<dbReference type="Proteomes" id="UP000294641">
    <property type="component" value="Unassembled WGS sequence"/>
</dbReference>
<name>A0A8B4QAR4_9BACL</name>
<sequence>MKSGKYVLAFSELKSLKDANTGAFYVIDESGKFLSQSTKQDLAEPISMTSTNNQAYVVNNRSAQRSSIDLKTGKIESINFNENLSHSFSIQSNNDYVIYDIAGELKDGKKLVYWHRNKPSNKKSLTITHSIHIERDDAYITTADPDAIAYIHHVDLKNGDVVSSKKLDLDDEYSKSGLPGNPALTYYKGYLYYAVNQVKAESDDNVRGEILEFDITHEGRMKLAKAWFCKSPLCPMCNWRKTMKRSIQTTKIVEEVIRQKPKARWLFLTLTVKNVFDGKALDKSLKVMAQGFNRLMKYKKVAQNMIGFMRSTEVTVNKKDGSYNQHMHVLLCVESKYFKGAENYLSQEDWTSLWQKAMKLDYVPVVHIEAVKNKKRNQKREVTAIQVAVQETAKYSVKDSDYLTGNLVNDLEVVKDLEEGLYRKRMIAYGGLLKKVHKQLNLDDVEDGDLIRVDDEKLNEEEIAYSIVAQWNWILKNYFI</sequence>
<dbReference type="EMBL" id="UGNP01000001">
    <property type="protein sequence ID" value="STX09785.1"/>
    <property type="molecule type" value="Genomic_DNA"/>
</dbReference>
<evidence type="ECO:0000313" key="5">
    <source>
        <dbReference type="Proteomes" id="UP000254330"/>
    </source>
</evidence>
<dbReference type="InterPro" id="IPR000989">
    <property type="entry name" value="Rep"/>
</dbReference>
<keyword evidence="6" id="KW-1185">Reference proteome</keyword>
<organism evidence="3 5">
    <name type="scientific">Kurthia zopfii</name>
    <dbReference type="NCBI Taxonomy" id="1650"/>
    <lineage>
        <taxon>Bacteria</taxon>
        <taxon>Bacillati</taxon>
        <taxon>Bacillota</taxon>
        <taxon>Bacilli</taxon>
        <taxon>Bacillales</taxon>
        <taxon>Caryophanaceae</taxon>
        <taxon>Kurthia</taxon>
    </lineage>
</organism>